<dbReference type="Gene3D" id="3.40.720.10">
    <property type="entry name" value="Alkaline Phosphatase, subunit A"/>
    <property type="match status" value="1"/>
</dbReference>
<dbReference type="PANTHER" id="PTHR31956">
    <property type="entry name" value="NON-SPECIFIC PHOSPHOLIPASE C4-RELATED"/>
    <property type="match status" value="1"/>
</dbReference>
<reference evidence="2 3" key="1">
    <citation type="journal article" date="2019" name="Sci. Rep.">
        <title>Comparative genomics of chytrid fungi reveal insights into the obligate biotrophic and pathogenic lifestyle of Synchytrium endobioticum.</title>
        <authorList>
            <person name="van de Vossenberg B.T.L.H."/>
            <person name="Warris S."/>
            <person name="Nguyen H.D.T."/>
            <person name="van Gent-Pelzer M.P.E."/>
            <person name="Joly D.L."/>
            <person name="van de Geest H.C."/>
            <person name="Bonants P.J.M."/>
            <person name="Smith D.S."/>
            <person name="Levesque C.A."/>
            <person name="van der Lee T.A.J."/>
        </authorList>
    </citation>
    <scope>NUCLEOTIDE SEQUENCE [LARGE SCALE GENOMIC DNA]</scope>
    <source>
        <strain evidence="2 3">CBS 675.73</strain>
    </source>
</reference>
<dbReference type="Proteomes" id="UP000320333">
    <property type="component" value="Unassembled WGS sequence"/>
</dbReference>
<comment type="caution">
    <text evidence="2">The sequence shown here is derived from an EMBL/GenBank/DDBJ whole genome shotgun (WGS) entry which is preliminary data.</text>
</comment>
<dbReference type="InterPro" id="IPR007312">
    <property type="entry name" value="Phosphoesterase"/>
</dbReference>
<dbReference type="EMBL" id="QEAP01000737">
    <property type="protein sequence ID" value="TPX58536.1"/>
    <property type="molecule type" value="Genomic_DNA"/>
</dbReference>
<keyword evidence="3" id="KW-1185">Reference proteome</keyword>
<dbReference type="GO" id="GO:0009395">
    <property type="term" value="P:phospholipid catabolic process"/>
    <property type="evidence" value="ECO:0007669"/>
    <property type="project" value="TreeGrafter"/>
</dbReference>
<dbReference type="AlphaFoldDB" id="A0A507E3Y0"/>
<evidence type="ECO:0000256" key="1">
    <source>
        <dbReference type="ARBA" id="ARBA00022801"/>
    </source>
</evidence>
<evidence type="ECO:0008006" key="4">
    <source>
        <dbReference type="Google" id="ProtNLM"/>
    </source>
</evidence>
<name>A0A507E3Y0_9FUNG</name>
<dbReference type="OrthoDB" id="5135119at2759"/>
<evidence type="ECO:0000313" key="3">
    <source>
        <dbReference type="Proteomes" id="UP000320333"/>
    </source>
</evidence>
<organism evidence="2 3">
    <name type="scientific">Chytriomyces confervae</name>
    <dbReference type="NCBI Taxonomy" id="246404"/>
    <lineage>
        <taxon>Eukaryota</taxon>
        <taxon>Fungi</taxon>
        <taxon>Fungi incertae sedis</taxon>
        <taxon>Chytridiomycota</taxon>
        <taxon>Chytridiomycota incertae sedis</taxon>
        <taxon>Chytridiomycetes</taxon>
        <taxon>Chytridiales</taxon>
        <taxon>Chytriomycetaceae</taxon>
        <taxon>Chytriomyces</taxon>
    </lineage>
</organism>
<dbReference type="Pfam" id="PF04185">
    <property type="entry name" value="Phosphoesterase"/>
    <property type="match status" value="1"/>
</dbReference>
<gene>
    <name evidence="2" type="ORF">CcCBS67573_g09157</name>
</gene>
<keyword evidence="1" id="KW-0378">Hydrolase</keyword>
<protein>
    <recommendedName>
        <fullName evidence="4">Acid phosphatase</fullName>
    </recommendedName>
</protein>
<proteinExistence type="predicted"/>
<dbReference type="GO" id="GO:0016788">
    <property type="term" value="F:hydrolase activity, acting on ester bonds"/>
    <property type="evidence" value="ECO:0007669"/>
    <property type="project" value="InterPro"/>
</dbReference>
<sequence>MSFDNIRGNRTRCANIVNSDQLSRDAAAGKLPNYIFYTPDMNNDGHDTSASYASNWLKTFLEPKLVDPAYANVLFHVVFDESETYFGPNHIYSILLGKSIKGAGLVDNAHYDHYSFLATLEGIFDLGNLGKHDKDAVRIPLSC</sequence>
<evidence type="ECO:0000313" key="2">
    <source>
        <dbReference type="EMBL" id="TPX58536.1"/>
    </source>
</evidence>
<dbReference type="InterPro" id="IPR017850">
    <property type="entry name" value="Alkaline_phosphatase_core_sf"/>
</dbReference>
<accession>A0A507E3Y0</accession>
<dbReference type="PANTHER" id="PTHR31956:SF8">
    <property type="entry name" value="ACID PHOSPHATASE PHOA (AFU_ORTHOLOGUE AFUA_1G03570)"/>
    <property type="match status" value="1"/>
</dbReference>
<dbReference type="STRING" id="246404.A0A507E3Y0"/>